<protein>
    <submittedName>
        <fullName evidence="1">Uncharacterized protein</fullName>
    </submittedName>
</protein>
<organism evidence="1">
    <name type="scientific">marine sediment metagenome</name>
    <dbReference type="NCBI Taxonomy" id="412755"/>
    <lineage>
        <taxon>unclassified sequences</taxon>
        <taxon>metagenomes</taxon>
        <taxon>ecological metagenomes</taxon>
    </lineage>
</organism>
<evidence type="ECO:0000313" key="1">
    <source>
        <dbReference type="EMBL" id="KKM83677.1"/>
    </source>
</evidence>
<name>A0A0F9NQY7_9ZZZZ</name>
<sequence>MKEPIYPTSRHVVLLSKGWYPHLPTHNIVEEIKIFEAAWASVDLSYFSDHRALSLVLTTFEDVGSTRYLISSIKLLLFNSILSEDPNKVSIGEFIETIMSSLSIMNIDEFAFPLGNPDPRITKEMLEIIAKES</sequence>
<gene>
    <name evidence="1" type="ORF">LCGC14_1306890</name>
</gene>
<reference evidence="1" key="1">
    <citation type="journal article" date="2015" name="Nature">
        <title>Complex archaea that bridge the gap between prokaryotes and eukaryotes.</title>
        <authorList>
            <person name="Spang A."/>
            <person name="Saw J.H."/>
            <person name="Jorgensen S.L."/>
            <person name="Zaremba-Niedzwiedzka K."/>
            <person name="Martijn J."/>
            <person name="Lind A.E."/>
            <person name="van Eijk R."/>
            <person name="Schleper C."/>
            <person name="Guy L."/>
            <person name="Ettema T.J."/>
        </authorList>
    </citation>
    <scope>NUCLEOTIDE SEQUENCE</scope>
</reference>
<accession>A0A0F9NQY7</accession>
<comment type="caution">
    <text evidence="1">The sequence shown here is derived from an EMBL/GenBank/DDBJ whole genome shotgun (WGS) entry which is preliminary data.</text>
</comment>
<dbReference type="AlphaFoldDB" id="A0A0F9NQY7"/>
<dbReference type="EMBL" id="LAZR01007677">
    <property type="protein sequence ID" value="KKM83677.1"/>
    <property type="molecule type" value="Genomic_DNA"/>
</dbReference>
<proteinExistence type="predicted"/>